<accession>A0ABV7ZVE2</accession>
<evidence type="ECO:0000313" key="4">
    <source>
        <dbReference type="Proteomes" id="UP001595617"/>
    </source>
</evidence>
<proteinExistence type="predicted"/>
<dbReference type="CDD" id="cd00130">
    <property type="entry name" value="PAS"/>
    <property type="match status" value="1"/>
</dbReference>
<dbReference type="SMART" id="SM00267">
    <property type="entry name" value="GGDEF"/>
    <property type="match status" value="1"/>
</dbReference>
<evidence type="ECO:0000259" key="1">
    <source>
        <dbReference type="PROSITE" id="PS50112"/>
    </source>
</evidence>
<dbReference type="RefSeq" id="WP_380693883.1">
    <property type="nucleotide sequence ID" value="NZ_JBHRYR010000002.1"/>
</dbReference>
<keyword evidence="4" id="KW-1185">Reference proteome</keyword>
<dbReference type="SUPFAM" id="SSF55073">
    <property type="entry name" value="Nucleotide cyclase"/>
    <property type="match status" value="1"/>
</dbReference>
<dbReference type="Proteomes" id="UP001595617">
    <property type="component" value="Unassembled WGS sequence"/>
</dbReference>
<dbReference type="InterPro" id="IPR001633">
    <property type="entry name" value="EAL_dom"/>
</dbReference>
<feature type="domain" description="PAS" evidence="1">
    <location>
        <begin position="164"/>
        <end position="214"/>
    </location>
</feature>
<sequence>MKPDNNTSLNLMMLHRTQHEAEPLLSGLRNRGQAVRSHFVASADELNLVLDQQLFDIACVHLSADTVDPEIAIGIIQDSGKDIPIIGLVDSYTEDFIEKGLSLGAEAVVVADHAAAVVHVVRRAFAQLQIRRQKRTLEHLLTESERRCQLLLNGSKDAIAYVHEGMHIYANDSYRELFGYDDMEELACMPLMDLVHSSPADAIKSELKKVAEGKKVQLNVTGEHESGETFEARLSVSPASYEGEACIQITISKAEVNTEALQARVKELASLDAQTQLHNRQYFDDVLNDVVREVHATQGKRCLAFLQLVDMAKHKEQLGIAGTDLLLGFVADVLRKTFTDVGVMARYSDDAFALICPGDNDNYITKTERFVHAVSNHLFEVDGQTVQVELHGGISRITETTASDVEAITHAHEACMRAIKKHKDLVVYRPGDQSDAENSMVTKLRAALTKNQLIILFQPLVNLRVSSDENYEVLVRLPNEHGDLIAPQEFLEAANVADLACHLDRWVFKKTVLELAKHRRERSSNTRAFVHLTAATIQDSTFLPWANKALREAKLPGDAVVFQVSEQMAHNYLKALKAFSKGLNVLHARLAIGRFGHPDKAELLLRHLHINFIKVDPLYVRDLDNAENLAQLTNLISYIHQHEIASIVPHIENAQVMAGLWQAGVHYVQGHYLQQPIDAMSFPFEGEA</sequence>
<dbReference type="EMBL" id="JBHRYR010000002">
    <property type="protein sequence ID" value="MFC3852115.1"/>
    <property type="molecule type" value="Genomic_DNA"/>
</dbReference>
<gene>
    <name evidence="3" type="ORF">ACFOOG_04625</name>
</gene>
<dbReference type="InterPro" id="IPR029787">
    <property type="entry name" value="Nucleotide_cyclase"/>
</dbReference>
<protein>
    <submittedName>
        <fullName evidence="3">EAL domain-containing protein</fullName>
    </submittedName>
</protein>
<evidence type="ECO:0000259" key="2">
    <source>
        <dbReference type="PROSITE" id="PS50883"/>
    </source>
</evidence>
<dbReference type="SUPFAM" id="SSF55785">
    <property type="entry name" value="PYP-like sensor domain (PAS domain)"/>
    <property type="match status" value="1"/>
</dbReference>
<evidence type="ECO:0000313" key="3">
    <source>
        <dbReference type="EMBL" id="MFC3852115.1"/>
    </source>
</evidence>
<dbReference type="PROSITE" id="PS50883">
    <property type="entry name" value="EAL"/>
    <property type="match status" value="1"/>
</dbReference>
<dbReference type="InterPro" id="IPR000160">
    <property type="entry name" value="GGDEF_dom"/>
</dbReference>
<organism evidence="3 4">
    <name type="scientific">Saccharospirillum mangrovi</name>
    <dbReference type="NCBI Taxonomy" id="2161747"/>
    <lineage>
        <taxon>Bacteria</taxon>
        <taxon>Pseudomonadati</taxon>
        <taxon>Pseudomonadota</taxon>
        <taxon>Gammaproteobacteria</taxon>
        <taxon>Oceanospirillales</taxon>
        <taxon>Saccharospirillaceae</taxon>
        <taxon>Saccharospirillum</taxon>
    </lineage>
</organism>
<dbReference type="NCBIfam" id="TIGR00254">
    <property type="entry name" value="GGDEF"/>
    <property type="match status" value="1"/>
</dbReference>
<dbReference type="InterPro" id="IPR035919">
    <property type="entry name" value="EAL_sf"/>
</dbReference>
<reference evidence="4" key="1">
    <citation type="journal article" date="2019" name="Int. J. Syst. Evol. Microbiol.">
        <title>The Global Catalogue of Microorganisms (GCM) 10K type strain sequencing project: providing services to taxonomists for standard genome sequencing and annotation.</title>
        <authorList>
            <consortium name="The Broad Institute Genomics Platform"/>
            <consortium name="The Broad Institute Genome Sequencing Center for Infectious Disease"/>
            <person name="Wu L."/>
            <person name="Ma J."/>
        </authorList>
    </citation>
    <scope>NUCLEOTIDE SEQUENCE [LARGE SCALE GENOMIC DNA]</scope>
    <source>
        <strain evidence="4">IBRC 10765</strain>
    </source>
</reference>
<feature type="domain" description="EAL" evidence="2">
    <location>
        <begin position="437"/>
        <end position="688"/>
    </location>
</feature>
<dbReference type="PANTHER" id="PTHR33121">
    <property type="entry name" value="CYCLIC DI-GMP PHOSPHODIESTERASE PDEF"/>
    <property type="match status" value="1"/>
</dbReference>
<dbReference type="Gene3D" id="3.20.20.450">
    <property type="entry name" value="EAL domain"/>
    <property type="match status" value="1"/>
</dbReference>
<dbReference type="Pfam" id="PF00563">
    <property type="entry name" value="EAL"/>
    <property type="match status" value="1"/>
</dbReference>
<dbReference type="CDD" id="cd01948">
    <property type="entry name" value="EAL"/>
    <property type="match status" value="1"/>
</dbReference>
<dbReference type="InterPro" id="IPR035965">
    <property type="entry name" value="PAS-like_dom_sf"/>
</dbReference>
<dbReference type="InterPro" id="IPR000014">
    <property type="entry name" value="PAS"/>
</dbReference>
<dbReference type="Pfam" id="PF13426">
    <property type="entry name" value="PAS_9"/>
    <property type="match status" value="1"/>
</dbReference>
<dbReference type="NCBIfam" id="TIGR00229">
    <property type="entry name" value="sensory_box"/>
    <property type="match status" value="1"/>
</dbReference>
<dbReference type="PANTHER" id="PTHR33121:SF23">
    <property type="entry name" value="CYCLIC DI-GMP PHOSPHODIESTERASE PDEB"/>
    <property type="match status" value="1"/>
</dbReference>
<dbReference type="PROSITE" id="PS50112">
    <property type="entry name" value="PAS"/>
    <property type="match status" value="1"/>
</dbReference>
<comment type="caution">
    <text evidence="3">The sequence shown here is derived from an EMBL/GenBank/DDBJ whole genome shotgun (WGS) entry which is preliminary data.</text>
</comment>
<dbReference type="Pfam" id="PF00990">
    <property type="entry name" value="GGDEF"/>
    <property type="match status" value="1"/>
</dbReference>
<dbReference type="SUPFAM" id="SSF141868">
    <property type="entry name" value="EAL domain-like"/>
    <property type="match status" value="1"/>
</dbReference>
<dbReference type="InterPro" id="IPR043128">
    <property type="entry name" value="Rev_trsase/Diguanyl_cyclase"/>
</dbReference>
<dbReference type="SMART" id="SM00052">
    <property type="entry name" value="EAL"/>
    <property type="match status" value="1"/>
</dbReference>
<name>A0ABV7ZVE2_9GAMM</name>
<dbReference type="Gene3D" id="3.30.450.20">
    <property type="entry name" value="PAS domain"/>
    <property type="match status" value="1"/>
</dbReference>
<dbReference type="InterPro" id="IPR050706">
    <property type="entry name" value="Cyclic-di-GMP_PDE-like"/>
</dbReference>
<dbReference type="Gene3D" id="3.30.70.270">
    <property type="match status" value="1"/>
</dbReference>